<evidence type="ECO:0000256" key="1">
    <source>
        <dbReference type="SAM" id="Phobius"/>
    </source>
</evidence>
<organism evidence="2 3">
    <name type="scientific">Massarina eburnea CBS 473.64</name>
    <dbReference type="NCBI Taxonomy" id="1395130"/>
    <lineage>
        <taxon>Eukaryota</taxon>
        <taxon>Fungi</taxon>
        <taxon>Dikarya</taxon>
        <taxon>Ascomycota</taxon>
        <taxon>Pezizomycotina</taxon>
        <taxon>Dothideomycetes</taxon>
        <taxon>Pleosporomycetidae</taxon>
        <taxon>Pleosporales</taxon>
        <taxon>Massarineae</taxon>
        <taxon>Massarinaceae</taxon>
        <taxon>Massarina</taxon>
    </lineage>
</organism>
<evidence type="ECO:0000313" key="3">
    <source>
        <dbReference type="Proteomes" id="UP000799753"/>
    </source>
</evidence>
<dbReference type="Proteomes" id="UP000799753">
    <property type="component" value="Unassembled WGS sequence"/>
</dbReference>
<sequence>MILVRYALRPFLTLLIAIQIMPYMSPMVVFKSPSRIVRLLVLMPVSPPLVILPV</sequence>
<dbReference type="AlphaFoldDB" id="A0A6A6SI33"/>
<accession>A0A6A6SI33</accession>
<gene>
    <name evidence="2" type="ORF">P280DRAFT_464805</name>
</gene>
<proteinExistence type="predicted"/>
<keyword evidence="3" id="KW-1185">Reference proteome</keyword>
<feature type="transmembrane region" description="Helical" evidence="1">
    <location>
        <begin position="6"/>
        <end position="24"/>
    </location>
</feature>
<reference evidence="2" key="1">
    <citation type="journal article" date="2020" name="Stud. Mycol.">
        <title>101 Dothideomycetes genomes: a test case for predicting lifestyles and emergence of pathogens.</title>
        <authorList>
            <person name="Haridas S."/>
            <person name="Albert R."/>
            <person name="Binder M."/>
            <person name="Bloem J."/>
            <person name="Labutti K."/>
            <person name="Salamov A."/>
            <person name="Andreopoulos B."/>
            <person name="Baker S."/>
            <person name="Barry K."/>
            <person name="Bills G."/>
            <person name="Bluhm B."/>
            <person name="Cannon C."/>
            <person name="Castanera R."/>
            <person name="Culley D."/>
            <person name="Daum C."/>
            <person name="Ezra D."/>
            <person name="Gonzalez J."/>
            <person name="Henrissat B."/>
            <person name="Kuo A."/>
            <person name="Liang C."/>
            <person name="Lipzen A."/>
            <person name="Lutzoni F."/>
            <person name="Magnuson J."/>
            <person name="Mondo S."/>
            <person name="Nolan M."/>
            <person name="Ohm R."/>
            <person name="Pangilinan J."/>
            <person name="Park H.-J."/>
            <person name="Ramirez L."/>
            <person name="Alfaro M."/>
            <person name="Sun H."/>
            <person name="Tritt A."/>
            <person name="Yoshinaga Y."/>
            <person name="Zwiers L.-H."/>
            <person name="Turgeon B."/>
            <person name="Goodwin S."/>
            <person name="Spatafora J."/>
            <person name="Crous P."/>
            <person name="Grigoriev I."/>
        </authorList>
    </citation>
    <scope>NUCLEOTIDE SEQUENCE</scope>
    <source>
        <strain evidence="2">CBS 473.64</strain>
    </source>
</reference>
<name>A0A6A6SI33_9PLEO</name>
<protein>
    <submittedName>
        <fullName evidence="2">Uncharacterized protein</fullName>
    </submittedName>
</protein>
<evidence type="ECO:0000313" key="2">
    <source>
        <dbReference type="EMBL" id="KAF2646601.1"/>
    </source>
</evidence>
<keyword evidence="1" id="KW-1133">Transmembrane helix</keyword>
<keyword evidence="1" id="KW-0472">Membrane</keyword>
<keyword evidence="1" id="KW-0812">Transmembrane</keyword>
<dbReference type="EMBL" id="MU006776">
    <property type="protein sequence ID" value="KAF2646601.1"/>
    <property type="molecule type" value="Genomic_DNA"/>
</dbReference>